<accession>A0A1H6CAC9</accession>
<keyword evidence="8" id="KW-0732">Signal</keyword>
<feature type="repeat" description="NHL" evidence="7">
    <location>
        <begin position="288"/>
        <end position="318"/>
    </location>
</feature>
<evidence type="ECO:0000313" key="13">
    <source>
        <dbReference type="Proteomes" id="UP000236728"/>
    </source>
</evidence>
<feature type="chain" id="PRO_5009294727" evidence="8">
    <location>
        <begin position="27"/>
        <end position="739"/>
    </location>
</feature>
<evidence type="ECO:0000259" key="11">
    <source>
        <dbReference type="Pfam" id="PF25021"/>
    </source>
</evidence>
<feature type="repeat" description="NHL" evidence="7">
    <location>
        <begin position="172"/>
        <end position="203"/>
    </location>
</feature>
<dbReference type="Pfam" id="PF16640">
    <property type="entry name" value="Big_3_5"/>
    <property type="match status" value="1"/>
</dbReference>
<dbReference type="InterPro" id="IPR056822">
    <property type="entry name" value="TEN_NHL"/>
</dbReference>
<evidence type="ECO:0000256" key="8">
    <source>
        <dbReference type="SAM" id="SignalP"/>
    </source>
</evidence>
<evidence type="ECO:0000256" key="2">
    <source>
        <dbReference type="ARBA" id="ARBA00004496"/>
    </source>
</evidence>
<keyword evidence="3" id="KW-0963">Cytoplasm</keyword>
<evidence type="ECO:0000313" key="12">
    <source>
        <dbReference type="EMBL" id="SEG69868.1"/>
    </source>
</evidence>
<dbReference type="Proteomes" id="UP000236728">
    <property type="component" value="Unassembled WGS sequence"/>
</dbReference>
<dbReference type="PROSITE" id="PS51125">
    <property type="entry name" value="NHL"/>
    <property type="match status" value="3"/>
</dbReference>
<evidence type="ECO:0000256" key="7">
    <source>
        <dbReference type="PROSITE-ProRule" id="PRU00504"/>
    </source>
</evidence>
<dbReference type="SUPFAM" id="SSF63829">
    <property type="entry name" value="Calcium-dependent phosphotriesterase"/>
    <property type="match status" value="1"/>
</dbReference>
<keyword evidence="13" id="KW-1185">Reference proteome</keyword>
<comment type="subcellular location">
    <subcellularLocation>
        <location evidence="1">Cell projection</location>
        <location evidence="1">Cilium</location>
    </subcellularLocation>
    <subcellularLocation>
        <location evidence="2">Cytoplasm</location>
    </subcellularLocation>
</comment>
<feature type="repeat" description="NHL" evidence="7">
    <location>
        <begin position="117"/>
        <end position="148"/>
    </location>
</feature>
<organism evidence="12 13">
    <name type="scientific">Bryocella elongata</name>
    <dbReference type="NCBI Taxonomy" id="863522"/>
    <lineage>
        <taxon>Bacteria</taxon>
        <taxon>Pseudomonadati</taxon>
        <taxon>Acidobacteriota</taxon>
        <taxon>Terriglobia</taxon>
        <taxon>Terriglobales</taxon>
        <taxon>Acidobacteriaceae</taxon>
        <taxon>Bryocella</taxon>
    </lineage>
</organism>
<dbReference type="Gene3D" id="2.120.10.30">
    <property type="entry name" value="TolB, C-terminal domain"/>
    <property type="match status" value="3"/>
</dbReference>
<dbReference type="InterPro" id="IPR011042">
    <property type="entry name" value="6-blade_b-propeller_TolB-like"/>
</dbReference>
<dbReference type="Pfam" id="PF25021">
    <property type="entry name" value="TEN_NHL"/>
    <property type="match status" value="1"/>
</dbReference>
<evidence type="ECO:0000259" key="9">
    <source>
        <dbReference type="Pfam" id="PF16640"/>
    </source>
</evidence>
<feature type="domain" description="HYDIN/VesB/CFA65-like Ig-like" evidence="10">
    <location>
        <begin position="373"/>
        <end position="467"/>
    </location>
</feature>
<evidence type="ECO:0000256" key="4">
    <source>
        <dbReference type="ARBA" id="ARBA00022737"/>
    </source>
</evidence>
<feature type="signal peptide" evidence="8">
    <location>
        <begin position="1"/>
        <end position="26"/>
    </location>
</feature>
<dbReference type="OrthoDB" id="128282at2"/>
<dbReference type="EMBL" id="FNVA01000009">
    <property type="protein sequence ID" value="SEG69868.1"/>
    <property type="molecule type" value="Genomic_DNA"/>
</dbReference>
<dbReference type="AlphaFoldDB" id="A0A1H6CAC9"/>
<dbReference type="Pfam" id="PF22544">
    <property type="entry name" value="HYDIN_VesB_CFA65-like_Ig"/>
    <property type="match status" value="1"/>
</dbReference>
<dbReference type="RefSeq" id="WP_160115278.1">
    <property type="nucleotide sequence ID" value="NZ_FNVA01000009.1"/>
</dbReference>
<dbReference type="InterPro" id="IPR032109">
    <property type="entry name" value="Big_3_5"/>
</dbReference>
<keyword evidence="4" id="KW-0677">Repeat</keyword>
<dbReference type="InterPro" id="IPR001258">
    <property type="entry name" value="NHL_repeat"/>
</dbReference>
<dbReference type="CDD" id="cd14953">
    <property type="entry name" value="NHL_like_1"/>
    <property type="match status" value="1"/>
</dbReference>
<sequence length="739" mass="72111">MKTLRETVRVGGLAVAGLTLCLSASAQGVLTVTPGPVTATTAGTGAVGYSGDGGAAVSATLASPSAVAYDSSGNLFVADAANHVIREVLASNGKIQTVAGTGVEGYSGDGGAATSAQLDTPTGIAVDTSGNLYIADSHNHRVRLVSGGTITTIAGTGAAGFSGDGAAATSAQLNMPHGVAVDASGNVYIADTNNFRVRKLSSGNITTIAGTGEQNFAGDAGAATAAALDSPVAVAVDGAGNVYVADLHNQRIRAINTSGVISTVVGSGALSFAGGFGGDGSSATAAALSRPSGVSVDAAGNLYIADSNNQRIRAVTAGGIATLAGNGTQGFAGDGGALNAASFDTPVAAVLDANGDVSVADRGNQRLRGIADSTLNFGSALVGVASATETVTLSNTGNAGLTVSSAAITGPFARTSSSTCATGSITLAASASCTLVLTFTPTTTGTVSGALALNGAGAQPQTIALSGNGTQASTTTMVVSSDPAPFVGDAVTLTATVTPKGAGTPTGTVTFYSNGSPLYASQRLANGSASVITSFSTSGTYAIGATYSGDSNYTTSTAATIVQPVGDFSFNIASGGSSTASVVPGNSAVFNFSLLPVGGPLSFPVAFSATGLPKGATATFSPATLTAGSTAQPFTMSIKTPAQSGMLKRYGPMGGGSTLAVAMLLFPFSGKRKRRLRPLLMTSVGLLSLGTMAMMTGCGTSEGFFGQQAQTYNIIVSGTATSLQGTTLVRTTSVTLTVQ</sequence>
<reference evidence="12 13" key="1">
    <citation type="submission" date="2016-10" db="EMBL/GenBank/DDBJ databases">
        <authorList>
            <person name="de Groot N.N."/>
        </authorList>
    </citation>
    <scope>NUCLEOTIDE SEQUENCE [LARGE SCALE GENOMIC DNA]</scope>
    <source>
        <strain evidence="12 13">DSM 22489</strain>
    </source>
</reference>
<dbReference type="Pfam" id="PF01436">
    <property type="entry name" value="NHL"/>
    <property type="match status" value="3"/>
</dbReference>
<keyword evidence="6" id="KW-0966">Cell projection</keyword>
<proteinExistence type="predicted"/>
<dbReference type="InterPro" id="IPR053879">
    <property type="entry name" value="HYDIN_VesB_CFA65-like_Ig"/>
</dbReference>
<evidence type="ECO:0000256" key="5">
    <source>
        <dbReference type="ARBA" id="ARBA00023069"/>
    </source>
</evidence>
<gene>
    <name evidence="12" type="ORF">SAMN05421819_4388</name>
</gene>
<keyword evidence="5" id="KW-0969">Cilium</keyword>
<dbReference type="PANTHER" id="PTHR46388">
    <property type="entry name" value="NHL REPEAT-CONTAINING PROTEIN 2"/>
    <property type="match status" value="1"/>
</dbReference>
<evidence type="ECO:0000259" key="10">
    <source>
        <dbReference type="Pfam" id="PF22544"/>
    </source>
</evidence>
<dbReference type="PANTHER" id="PTHR46388:SF2">
    <property type="entry name" value="NHL REPEAT-CONTAINING PROTEIN 2"/>
    <property type="match status" value="1"/>
</dbReference>
<name>A0A1H6CAC9_9BACT</name>
<protein>
    <submittedName>
        <fullName evidence="12">NHL repeat-containing protein</fullName>
    </submittedName>
</protein>
<evidence type="ECO:0000256" key="1">
    <source>
        <dbReference type="ARBA" id="ARBA00004138"/>
    </source>
</evidence>
<evidence type="ECO:0000256" key="3">
    <source>
        <dbReference type="ARBA" id="ARBA00022490"/>
    </source>
</evidence>
<feature type="domain" description="Bacterial Ig-like" evidence="9">
    <location>
        <begin position="481"/>
        <end position="563"/>
    </location>
</feature>
<feature type="domain" description="Teneurin NHL" evidence="11">
    <location>
        <begin position="204"/>
        <end position="270"/>
    </location>
</feature>
<dbReference type="Gene3D" id="2.60.40.10">
    <property type="entry name" value="Immunoglobulins"/>
    <property type="match status" value="2"/>
</dbReference>
<dbReference type="NCBIfam" id="NF012200">
    <property type="entry name" value="choice_anch_D"/>
    <property type="match status" value="1"/>
</dbReference>
<evidence type="ECO:0000256" key="6">
    <source>
        <dbReference type="ARBA" id="ARBA00023273"/>
    </source>
</evidence>
<dbReference type="InterPro" id="IPR013783">
    <property type="entry name" value="Ig-like_fold"/>
</dbReference>